<feature type="compositionally biased region" description="Basic and acidic residues" evidence="1">
    <location>
        <begin position="1"/>
        <end position="20"/>
    </location>
</feature>
<feature type="compositionally biased region" description="Basic and acidic residues" evidence="1">
    <location>
        <begin position="47"/>
        <end position="67"/>
    </location>
</feature>
<evidence type="ECO:0000313" key="5">
    <source>
        <dbReference type="Proteomes" id="UP000011632"/>
    </source>
</evidence>
<dbReference type="Proteomes" id="UP000011632">
    <property type="component" value="Unassembled WGS sequence"/>
</dbReference>
<reference evidence="4 5" key="1">
    <citation type="journal article" date="2014" name="PLoS Genet.">
        <title>Phylogenetically driven sequencing of extremely halophilic archaea reveals strategies for static and dynamic osmo-response.</title>
        <authorList>
            <person name="Becker E.A."/>
            <person name="Seitzer P.M."/>
            <person name="Tritt A."/>
            <person name="Larsen D."/>
            <person name="Krusor M."/>
            <person name="Yao A.I."/>
            <person name="Wu D."/>
            <person name="Madern D."/>
            <person name="Eisen J.A."/>
            <person name="Darling A.E."/>
            <person name="Facciotti M.T."/>
        </authorList>
    </citation>
    <scope>NUCLEOTIDE SEQUENCE [LARGE SCALE GENOMIC DNA]</scope>
    <source>
        <strain evidence="4 5">JCM 10478</strain>
    </source>
</reference>
<keyword evidence="2" id="KW-0472">Membrane</keyword>
<dbReference type="InterPro" id="IPR005530">
    <property type="entry name" value="SPW"/>
</dbReference>
<dbReference type="OrthoDB" id="170851at2157"/>
<proteinExistence type="predicted"/>
<feature type="transmembrane region" description="Helical" evidence="2">
    <location>
        <begin position="131"/>
        <end position="149"/>
    </location>
</feature>
<gene>
    <name evidence="4" type="ORF">C489_09757</name>
</gene>
<feature type="domain" description="SPW repeat-containing integral membrane" evidence="3">
    <location>
        <begin position="76"/>
        <end position="170"/>
    </location>
</feature>
<feature type="transmembrane region" description="Helical" evidence="2">
    <location>
        <begin position="99"/>
        <end position="119"/>
    </location>
</feature>
<dbReference type="AlphaFoldDB" id="L9Y415"/>
<dbReference type="EMBL" id="AOID01000028">
    <property type="protein sequence ID" value="ELY67608.1"/>
    <property type="molecule type" value="Genomic_DNA"/>
</dbReference>
<organism evidence="4 5">
    <name type="scientific">Natrinema versiforme JCM 10478</name>
    <dbReference type="NCBI Taxonomy" id="1227496"/>
    <lineage>
        <taxon>Archaea</taxon>
        <taxon>Methanobacteriati</taxon>
        <taxon>Methanobacteriota</taxon>
        <taxon>Stenosarchaea group</taxon>
        <taxon>Halobacteria</taxon>
        <taxon>Halobacteriales</taxon>
        <taxon>Natrialbaceae</taxon>
        <taxon>Natrinema</taxon>
    </lineage>
</organism>
<protein>
    <recommendedName>
        <fullName evidence="3">SPW repeat-containing integral membrane domain-containing protein</fullName>
    </recommendedName>
</protein>
<keyword evidence="2" id="KW-1133">Transmembrane helix</keyword>
<keyword evidence="5" id="KW-1185">Reference proteome</keyword>
<feature type="region of interest" description="Disordered" evidence="1">
    <location>
        <begin position="1"/>
        <end position="67"/>
    </location>
</feature>
<evidence type="ECO:0000259" key="3">
    <source>
        <dbReference type="Pfam" id="PF03779"/>
    </source>
</evidence>
<feature type="transmembrane region" description="Helical" evidence="2">
    <location>
        <begin position="155"/>
        <end position="175"/>
    </location>
</feature>
<dbReference type="RefSeq" id="WP_006431032.1">
    <property type="nucleotide sequence ID" value="NZ_AOID01000028.1"/>
</dbReference>
<keyword evidence="2" id="KW-0812">Transmembrane</keyword>
<name>L9Y415_9EURY</name>
<dbReference type="Pfam" id="PF03779">
    <property type="entry name" value="SPW"/>
    <property type="match status" value="1"/>
</dbReference>
<evidence type="ECO:0000256" key="1">
    <source>
        <dbReference type="SAM" id="MobiDB-lite"/>
    </source>
</evidence>
<dbReference type="PATRIC" id="fig|1227496.3.peg.1966"/>
<comment type="caution">
    <text evidence="4">The sequence shown here is derived from an EMBL/GenBank/DDBJ whole genome shotgun (WGS) entry which is preliminary data.</text>
</comment>
<evidence type="ECO:0000256" key="2">
    <source>
        <dbReference type="SAM" id="Phobius"/>
    </source>
</evidence>
<sequence>MSDPNGDDRRTRDESGDRTDAGSGDDGPVNRPEEAAADIDSGTGVGDGERAGGRDPRDESTQVASEERRRKTSVVSLLVAVLGAWVALSVLVFETAAAPLWNNVLVGVVVLAAAGYNYYRVANDVPLSTGIASLIAVLGIWLIVSAALLEMTGGLFWSTLATGLLIAGLAGYNAYEARDARTVATEPGPGA</sequence>
<accession>L9Y415</accession>
<evidence type="ECO:0000313" key="4">
    <source>
        <dbReference type="EMBL" id="ELY67608.1"/>
    </source>
</evidence>
<feature type="transmembrane region" description="Helical" evidence="2">
    <location>
        <begin position="74"/>
        <end position="93"/>
    </location>
</feature>